<dbReference type="KEGG" id="sliu:111354525"/>
<dbReference type="GeneID" id="111354525"/>
<evidence type="ECO:0000313" key="3">
    <source>
        <dbReference type="RefSeq" id="XP_022823794.1"/>
    </source>
</evidence>
<name>A0A9J7E9Z6_SPOLT</name>
<dbReference type="OrthoDB" id="6776127at2759"/>
<accession>A0A9J7E9Z6</accession>
<evidence type="ECO:0000313" key="4">
    <source>
        <dbReference type="RefSeq" id="XP_022823795.1"/>
    </source>
</evidence>
<dbReference type="Proteomes" id="UP000301870">
    <property type="component" value="Chromosome 18"/>
</dbReference>
<dbReference type="PANTHER" id="PTHR10773">
    <property type="entry name" value="DNA-DIRECTED RNA POLYMERASES I, II, AND III SUBUNIT RPABC2"/>
    <property type="match status" value="1"/>
</dbReference>
<dbReference type="AlphaFoldDB" id="A0A9J7E9Z6"/>
<gene>
    <name evidence="3 4" type="primary">LOC111354525</name>
</gene>
<organism evidence="2 3">
    <name type="scientific">Spodoptera litura</name>
    <name type="common">Asian cotton leafworm</name>
    <dbReference type="NCBI Taxonomy" id="69820"/>
    <lineage>
        <taxon>Eukaryota</taxon>
        <taxon>Metazoa</taxon>
        <taxon>Ecdysozoa</taxon>
        <taxon>Arthropoda</taxon>
        <taxon>Hexapoda</taxon>
        <taxon>Insecta</taxon>
        <taxon>Pterygota</taxon>
        <taxon>Neoptera</taxon>
        <taxon>Endopterygota</taxon>
        <taxon>Lepidoptera</taxon>
        <taxon>Glossata</taxon>
        <taxon>Ditrysia</taxon>
        <taxon>Noctuoidea</taxon>
        <taxon>Noctuidae</taxon>
        <taxon>Amphipyrinae</taxon>
        <taxon>Spodoptera</taxon>
    </lineage>
</organism>
<keyword evidence="2" id="KW-1185">Reference proteome</keyword>
<feature type="domain" description="DUF7869" evidence="1">
    <location>
        <begin position="272"/>
        <end position="414"/>
    </location>
</feature>
<dbReference type="InterPro" id="IPR057191">
    <property type="entry name" value="DUF7869"/>
</dbReference>
<protein>
    <submittedName>
        <fullName evidence="3 4">Uncharacterized protein LOC111354525 isoform X1</fullName>
    </submittedName>
</protein>
<dbReference type="RefSeq" id="XP_022823795.1">
    <property type="nucleotide sequence ID" value="XM_022968027.1"/>
</dbReference>
<reference evidence="3 4" key="1">
    <citation type="submission" date="2025-04" db="UniProtKB">
        <authorList>
            <consortium name="RefSeq"/>
        </authorList>
    </citation>
    <scope>IDENTIFICATION</scope>
    <source>
        <strain evidence="3 4">Ishihara</strain>
        <tissue evidence="3 4">Whole body</tissue>
    </source>
</reference>
<dbReference type="RefSeq" id="XP_022823794.1">
    <property type="nucleotide sequence ID" value="XM_022968026.1"/>
</dbReference>
<proteinExistence type="predicted"/>
<dbReference type="Pfam" id="PF25273">
    <property type="entry name" value="DUF7869"/>
    <property type="match status" value="1"/>
</dbReference>
<evidence type="ECO:0000313" key="2">
    <source>
        <dbReference type="Proteomes" id="UP000301870"/>
    </source>
</evidence>
<dbReference type="PANTHER" id="PTHR10773:SF19">
    <property type="match status" value="1"/>
</dbReference>
<evidence type="ECO:0000259" key="1">
    <source>
        <dbReference type="Pfam" id="PF25273"/>
    </source>
</evidence>
<sequence>MYWDLSSLQRQRDFLNSAITVLQLAQRRLKTNVEKNKRPNTSYSLISSGRSVRVCKLFLLNTLGISERTLRTVVEAKTNIDSNGVAPIDKRGRHENHKKTCSEVQESVRIHINSISRIDSHYLRANTNREFIDGGLSIADLHRDYKIIRELENKEAATYDSYFRTFNTEFNISFFTPKKDQCDVCEQYKNAVGEDKEKLESNYTEHCRQKLLSRMEKKTDIELSRNRDSNEIVAIYDLQAVMPVPVGESSSFYYKSKLNCFNLTVTDIKEDQTYCYFWHEAMGSRGATEIGSCILKYLRQLAVNHPGSNLTFYTDNCGGQQKNRFIFSLYLYAVKTLAVNKITHKFLIRGHTQNEGDTAHSIIEKAIKKAKKSGAIYVPDQYVQIIRSAKKKGNHFIVEELNFDDFYDVKKLTDEIELNTFKDVEGNTIKTSDIRAIEFRKDNDAVYRYKLKYDDNWIEAEIKKKSQRSTSQRITRDIRDIIVTPVYNSRRDIPVKKKNDLKELLQKNIIPRYYSTFYDSIF</sequence>